<evidence type="ECO:0000259" key="3">
    <source>
        <dbReference type="PROSITE" id="PS50930"/>
    </source>
</evidence>
<dbReference type="InterPro" id="IPR011006">
    <property type="entry name" value="CheY-like_superfamily"/>
</dbReference>
<evidence type="ECO:0000313" key="4">
    <source>
        <dbReference type="EMBL" id="MDO7848583.1"/>
    </source>
</evidence>
<accession>A0ABT9AG86</accession>
<evidence type="ECO:0000313" key="5">
    <source>
        <dbReference type="Proteomes" id="UP001167796"/>
    </source>
</evidence>
<keyword evidence="1" id="KW-0597">Phosphoprotein</keyword>
<dbReference type="Gene3D" id="2.40.50.1020">
    <property type="entry name" value="LytTr DNA-binding domain"/>
    <property type="match status" value="1"/>
</dbReference>
<name>A0ABT9AG86_9BACT</name>
<sequence length="255" mass="28084">MPSLLASPAAEVAPLRCVIIDDDPAAIQIIARCVARTPTLQLDGTFTDGHEALAFLRNQLVEVLFLDVEMPLLSGLDLLQLLLFQLPAQPYTVLITSSPRHAVQAFDYAVVDYLLKPVTFARFTQAVRKVEALATTPKATQALLANELDSETQTFMFVKNGAQLVRVDYADIGYLEASHGYVTIATNQQKLSIPGTLQALRQRLPVAGFLLVHRSFVVNVSHIESVMEKELVVLGRRLPVSMALRKQLLAQLNLL</sequence>
<comment type="caution">
    <text evidence="4">The sequence shown here is derived from an EMBL/GenBank/DDBJ whole genome shotgun (WGS) entry which is preliminary data.</text>
</comment>
<dbReference type="EMBL" id="JAUQSX010000011">
    <property type="protein sequence ID" value="MDO7848583.1"/>
    <property type="molecule type" value="Genomic_DNA"/>
</dbReference>
<protein>
    <submittedName>
        <fullName evidence="4">LytTR family DNA-binding domain-containing protein</fullName>
    </submittedName>
</protein>
<gene>
    <name evidence="4" type="ORF">Q5H92_19610</name>
</gene>
<keyword evidence="5" id="KW-1185">Reference proteome</keyword>
<dbReference type="InterPro" id="IPR046947">
    <property type="entry name" value="LytR-like"/>
</dbReference>
<dbReference type="InterPro" id="IPR007492">
    <property type="entry name" value="LytTR_DNA-bd_dom"/>
</dbReference>
<dbReference type="SMART" id="SM00448">
    <property type="entry name" value="REC"/>
    <property type="match status" value="1"/>
</dbReference>
<feature type="domain" description="HTH LytTR-type" evidence="3">
    <location>
        <begin position="156"/>
        <end position="254"/>
    </location>
</feature>
<dbReference type="InterPro" id="IPR001789">
    <property type="entry name" value="Sig_transdc_resp-reg_receiver"/>
</dbReference>
<dbReference type="SMART" id="SM00850">
    <property type="entry name" value="LytTR"/>
    <property type="match status" value="1"/>
</dbReference>
<dbReference type="Proteomes" id="UP001167796">
    <property type="component" value="Unassembled WGS sequence"/>
</dbReference>
<keyword evidence="4" id="KW-0238">DNA-binding</keyword>
<dbReference type="RefSeq" id="WP_305013253.1">
    <property type="nucleotide sequence ID" value="NZ_JAUQSX010000011.1"/>
</dbReference>
<dbReference type="PANTHER" id="PTHR37299">
    <property type="entry name" value="TRANSCRIPTIONAL REGULATOR-RELATED"/>
    <property type="match status" value="1"/>
</dbReference>
<evidence type="ECO:0000259" key="2">
    <source>
        <dbReference type="PROSITE" id="PS50110"/>
    </source>
</evidence>
<dbReference type="Pfam" id="PF04397">
    <property type="entry name" value="LytTR"/>
    <property type="match status" value="1"/>
</dbReference>
<dbReference type="PROSITE" id="PS50110">
    <property type="entry name" value="RESPONSE_REGULATORY"/>
    <property type="match status" value="1"/>
</dbReference>
<reference evidence="4" key="1">
    <citation type="submission" date="2023-07" db="EMBL/GenBank/DDBJ databases">
        <authorList>
            <person name="Kim M.K."/>
        </authorList>
    </citation>
    <scope>NUCLEOTIDE SEQUENCE</scope>
    <source>
        <strain evidence="4">M29</strain>
    </source>
</reference>
<dbReference type="SUPFAM" id="SSF52172">
    <property type="entry name" value="CheY-like"/>
    <property type="match status" value="1"/>
</dbReference>
<dbReference type="PROSITE" id="PS50930">
    <property type="entry name" value="HTH_LYTTR"/>
    <property type="match status" value="1"/>
</dbReference>
<feature type="modified residue" description="4-aspartylphosphate" evidence="1">
    <location>
        <position position="67"/>
    </location>
</feature>
<dbReference type="PANTHER" id="PTHR37299:SF1">
    <property type="entry name" value="STAGE 0 SPORULATION PROTEIN A HOMOLOG"/>
    <property type="match status" value="1"/>
</dbReference>
<dbReference type="Gene3D" id="3.40.50.2300">
    <property type="match status" value="1"/>
</dbReference>
<organism evidence="4 5">
    <name type="scientific">Hymenobacter mellowenesis</name>
    <dbReference type="NCBI Taxonomy" id="3063995"/>
    <lineage>
        <taxon>Bacteria</taxon>
        <taxon>Pseudomonadati</taxon>
        <taxon>Bacteroidota</taxon>
        <taxon>Cytophagia</taxon>
        <taxon>Cytophagales</taxon>
        <taxon>Hymenobacteraceae</taxon>
        <taxon>Hymenobacter</taxon>
    </lineage>
</organism>
<feature type="domain" description="Response regulatory" evidence="2">
    <location>
        <begin position="16"/>
        <end position="131"/>
    </location>
</feature>
<dbReference type="Pfam" id="PF00072">
    <property type="entry name" value="Response_reg"/>
    <property type="match status" value="1"/>
</dbReference>
<proteinExistence type="predicted"/>
<evidence type="ECO:0000256" key="1">
    <source>
        <dbReference type="PROSITE-ProRule" id="PRU00169"/>
    </source>
</evidence>
<dbReference type="GO" id="GO:0003677">
    <property type="term" value="F:DNA binding"/>
    <property type="evidence" value="ECO:0007669"/>
    <property type="project" value="UniProtKB-KW"/>
</dbReference>